<gene>
    <name evidence="6" type="ORF">QBC37DRAFT_70279</name>
</gene>
<keyword evidence="3" id="KW-0274">FAD</keyword>
<dbReference type="Proteomes" id="UP001301769">
    <property type="component" value="Unassembled WGS sequence"/>
</dbReference>
<sequence length="475" mass="52089">MGTVNNPSIVPGVDDPSTLNIAIIGGGITGINLALGLEHRLNQNPKLTNTSNGQKRLSYTIYERAPGFREIGAGIGFSPNAERAMGLLSPDVLASFKRVANPNGEDYFQWIDGKTDKLIFKLYCGKDGFQGGRRSDILEEWAKLIPLERVQFGKTVETVSEEAEEEKITIHFTDGSVAHADVVIGCDGIRSRIRQLVLSPSQESIIEAAHPHYTHKFCFRSLVPMDAAIASIGEKRAMTRFMYNGPKAHIITYPVGNSSMLNVLAVISDDKPWPEENKKLTAQGSKSEATEAFKDWHETARKIVDLFPEDSEGRMEKWAVFDMAQFPADRYVSVDQGATGKVCVAGDAAHATGPHLGAGGGLGVEDALVLSALLEDVALGLPTHAEDGKETRKKSELVRAALQVYNDVRYERTQWVVKNTRYAVDLFQWQDPVVGRDDAKFGGEITKTFHKVWEYDVEGMVQGALDGLGKKIGGR</sequence>
<dbReference type="Gene3D" id="3.50.50.60">
    <property type="entry name" value="FAD/NAD(P)-binding domain"/>
    <property type="match status" value="1"/>
</dbReference>
<protein>
    <submittedName>
        <fullName evidence="6">Salicylate hydroxylase</fullName>
    </submittedName>
</protein>
<dbReference type="PRINTS" id="PR00420">
    <property type="entry name" value="RNGMNOXGNASE"/>
</dbReference>
<keyword evidence="4" id="KW-0560">Oxidoreductase</keyword>
<evidence type="ECO:0000259" key="5">
    <source>
        <dbReference type="Pfam" id="PF01494"/>
    </source>
</evidence>
<evidence type="ECO:0000313" key="6">
    <source>
        <dbReference type="EMBL" id="KAK4208533.1"/>
    </source>
</evidence>
<dbReference type="GO" id="GO:0016491">
    <property type="term" value="F:oxidoreductase activity"/>
    <property type="evidence" value="ECO:0007669"/>
    <property type="project" value="UniProtKB-KW"/>
</dbReference>
<dbReference type="PANTHER" id="PTHR46720">
    <property type="entry name" value="HYDROXYLASE, PUTATIVE (AFU_ORTHOLOGUE AFUA_3G01460)-RELATED"/>
    <property type="match status" value="1"/>
</dbReference>
<feature type="domain" description="FAD-binding" evidence="5">
    <location>
        <begin position="136"/>
        <end position="377"/>
    </location>
</feature>
<dbReference type="GO" id="GO:0044550">
    <property type="term" value="P:secondary metabolite biosynthetic process"/>
    <property type="evidence" value="ECO:0007669"/>
    <property type="project" value="TreeGrafter"/>
</dbReference>
<dbReference type="InterPro" id="IPR051104">
    <property type="entry name" value="FAD_monoxygenase"/>
</dbReference>
<comment type="similarity">
    <text evidence="1">Belongs to the paxM FAD-dependent monooxygenase family.</text>
</comment>
<accession>A0AAN6XX42</accession>
<dbReference type="PANTHER" id="PTHR46720:SF3">
    <property type="entry name" value="FAD-BINDING DOMAIN-CONTAINING PROTEIN-RELATED"/>
    <property type="match status" value="1"/>
</dbReference>
<evidence type="ECO:0000256" key="4">
    <source>
        <dbReference type="ARBA" id="ARBA00023002"/>
    </source>
</evidence>
<keyword evidence="2" id="KW-0285">Flavoprotein</keyword>
<dbReference type="Pfam" id="PF01494">
    <property type="entry name" value="FAD_binding_3"/>
    <property type="match status" value="1"/>
</dbReference>
<dbReference type="SUPFAM" id="SSF51905">
    <property type="entry name" value="FAD/NAD(P)-binding domain"/>
    <property type="match status" value="1"/>
</dbReference>
<reference evidence="6" key="1">
    <citation type="journal article" date="2023" name="Mol. Phylogenet. Evol.">
        <title>Genome-scale phylogeny and comparative genomics of the fungal order Sordariales.</title>
        <authorList>
            <person name="Hensen N."/>
            <person name="Bonometti L."/>
            <person name="Westerberg I."/>
            <person name="Brannstrom I.O."/>
            <person name="Guillou S."/>
            <person name="Cros-Aarteil S."/>
            <person name="Calhoun S."/>
            <person name="Haridas S."/>
            <person name="Kuo A."/>
            <person name="Mondo S."/>
            <person name="Pangilinan J."/>
            <person name="Riley R."/>
            <person name="LaButti K."/>
            <person name="Andreopoulos B."/>
            <person name="Lipzen A."/>
            <person name="Chen C."/>
            <person name="Yan M."/>
            <person name="Daum C."/>
            <person name="Ng V."/>
            <person name="Clum A."/>
            <person name="Steindorff A."/>
            <person name="Ohm R.A."/>
            <person name="Martin F."/>
            <person name="Silar P."/>
            <person name="Natvig D.O."/>
            <person name="Lalanne C."/>
            <person name="Gautier V."/>
            <person name="Ament-Velasquez S.L."/>
            <person name="Kruys A."/>
            <person name="Hutchinson M.I."/>
            <person name="Powell A.J."/>
            <person name="Barry K."/>
            <person name="Miller A.N."/>
            <person name="Grigoriev I.V."/>
            <person name="Debuchy R."/>
            <person name="Gladieux P."/>
            <person name="Hiltunen Thoren M."/>
            <person name="Johannesson H."/>
        </authorList>
    </citation>
    <scope>NUCLEOTIDE SEQUENCE</scope>
    <source>
        <strain evidence="6">PSN293</strain>
    </source>
</reference>
<dbReference type="EMBL" id="MU858239">
    <property type="protein sequence ID" value="KAK4208533.1"/>
    <property type="molecule type" value="Genomic_DNA"/>
</dbReference>
<evidence type="ECO:0000256" key="2">
    <source>
        <dbReference type="ARBA" id="ARBA00022630"/>
    </source>
</evidence>
<dbReference type="InterPro" id="IPR002938">
    <property type="entry name" value="FAD-bd"/>
</dbReference>
<dbReference type="AlphaFoldDB" id="A0AAN6XX42"/>
<reference evidence="6" key="2">
    <citation type="submission" date="2023-05" db="EMBL/GenBank/DDBJ databases">
        <authorList>
            <consortium name="Lawrence Berkeley National Laboratory"/>
            <person name="Steindorff A."/>
            <person name="Hensen N."/>
            <person name="Bonometti L."/>
            <person name="Westerberg I."/>
            <person name="Brannstrom I.O."/>
            <person name="Guillou S."/>
            <person name="Cros-Aarteil S."/>
            <person name="Calhoun S."/>
            <person name="Haridas S."/>
            <person name="Kuo A."/>
            <person name="Mondo S."/>
            <person name="Pangilinan J."/>
            <person name="Riley R."/>
            <person name="Labutti K."/>
            <person name="Andreopoulos B."/>
            <person name="Lipzen A."/>
            <person name="Chen C."/>
            <person name="Yanf M."/>
            <person name="Daum C."/>
            <person name="Ng V."/>
            <person name="Clum A."/>
            <person name="Ohm R."/>
            <person name="Martin F."/>
            <person name="Silar P."/>
            <person name="Natvig D."/>
            <person name="Lalanne C."/>
            <person name="Gautier V."/>
            <person name="Ament-Velasquez S.L."/>
            <person name="Kruys A."/>
            <person name="Hutchinson M.I."/>
            <person name="Powell A.J."/>
            <person name="Barry K."/>
            <person name="Miller A.N."/>
            <person name="Grigoriev I.V."/>
            <person name="Debuchy R."/>
            <person name="Gladieux P."/>
            <person name="Thoren M.H."/>
            <person name="Johannesson H."/>
        </authorList>
    </citation>
    <scope>NUCLEOTIDE SEQUENCE</scope>
    <source>
        <strain evidence="6">PSN293</strain>
    </source>
</reference>
<organism evidence="6 7">
    <name type="scientific">Rhypophila decipiens</name>
    <dbReference type="NCBI Taxonomy" id="261697"/>
    <lineage>
        <taxon>Eukaryota</taxon>
        <taxon>Fungi</taxon>
        <taxon>Dikarya</taxon>
        <taxon>Ascomycota</taxon>
        <taxon>Pezizomycotina</taxon>
        <taxon>Sordariomycetes</taxon>
        <taxon>Sordariomycetidae</taxon>
        <taxon>Sordariales</taxon>
        <taxon>Naviculisporaceae</taxon>
        <taxon>Rhypophila</taxon>
    </lineage>
</organism>
<dbReference type="GO" id="GO:0071949">
    <property type="term" value="F:FAD binding"/>
    <property type="evidence" value="ECO:0007669"/>
    <property type="project" value="InterPro"/>
</dbReference>
<dbReference type="SUPFAM" id="SSF54373">
    <property type="entry name" value="FAD-linked reductases, C-terminal domain"/>
    <property type="match status" value="1"/>
</dbReference>
<keyword evidence="7" id="KW-1185">Reference proteome</keyword>
<comment type="caution">
    <text evidence="6">The sequence shown here is derived from an EMBL/GenBank/DDBJ whole genome shotgun (WGS) entry which is preliminary data.</text>
</comment>
<name>A0AAN6XX42_9PEZI</name>
<evidence type="ECO:0000313" key="7">
    <source>
        <dbReference type="Proteomes" id="UP001301769"/>
    </source>
</evidence>
<evidence type="ECO:0000256" key="1">
    <source>
        <dbReference type="ARBA" id="ARBA00007992"/>
    </source>
</evidence>
<proteinExistence type="inferred from homology"/>
<dbReference type="InterPro" id="IPR036188">
    <property type="entry name" value="FAD/NAD-bd_sf"/>
</dbReference>
<evidence type="ECO:0000256" key="3">
    <source>
        <dbReference type="ARBA" id="ARBA00022827"/>
    </source>
</evidence>